<comment type="caution">
    <text evidence="14">The sequence shown here is derived from an EMBL/GenBank/DDBJ whole genome shotgun (WGS) entry which is preliminary data.</text>
</comment>
<keyword evidence="5 11" id="KW-0547">Nucleotide-binding</keyword>
<dbReference type="PANTHER" id="PTHR11550:SF0">
    <property type="entry name" value="CTP SYNTHASE-RELATED"/>
    <property type="match status" value="1"/>
</dbReference>
<evidence type="ECO:0000259" key="13">
    <source>
        <dbReference type="Pfam" id="PF06418"/>
    </source>
</evidence>
<dbReference type="GO" id="GO:0003883">
    <property type="term" value="F:CTP synthase activity"/>
    <property type="evidence" value="ECO:0007669"/>
    <property type="project" value="UniProtKB-UniRule"/>
</dbReference>
<comment type="catalytic activity">
    <reaction evidence="11">
        <text>UTP + NH4(+) + ATP = CTP + ADP + phosphate + 2 H(+)</text>
        <dbReference type="Rhea" id="RHEA:16597"/>
        <dbReference type="ChEBI" id="CHEBI:15378"/>
        <dbReference type="ChEBI" id="CHEBI:28938"/>
        <dbReference type="ChEBI" id="CHEBI:30616"/>
        <dbReference type="ChEBI" id="CHEBI:37563"/>
        <dbReference type="ChEBI" id="CHEBI:43474"/>
        <dbReference type="ChEBI" id="CHEBI:46398"/>
        <dbReference type="ChEBI" id="CHEBI:456216"/>
    </reaction>
</comment>
<dbReference type="InterPro" id="IPR017926">
    <property type="entry name" value="GATASE"/>
</dbReference>
<dbReference type="NCBIfam" id="TIGR00337">
    <property type="entry name" value="PyrG"/>
    <property type="match status" value="1"/>
</dbReference>
<comment type="pathway">
    <text evidence="1 11">Pyrimidine metabolism; CTP biosynthesis via de novo pathway; CTP from UDP: step 2/2.</text>
</comment>
<dbReference type="GO" id="GO:0046872">
    <property type="term" value="F:metal ion binding"/>
    <property type="evidence" value="ECO:0007669"/>
    <property type="project" value="UniProtKB-KW"/>
</dbReference>
<dbReference type="UniPathway" id="UPA00159">
    <property type="reaction ID" value="UER00277"/>
</dbReference>
<dbReference type="InterPro" id="IPR033828">
    <property type="entry name" value="GATase1_CTP_Synthase"/>
</dbReference>
<feature type="domain" description="CTP synthase N-terminal" evidence="13">
    <location>
        <begin position="3"/>
        <end position="267"/>
    </location>
</feature>
<feature type="active site" evidence="11">
    <location>
        <position position="508"/>
    </location>
</feature>
<comment type="catalytic activity">
    <reaction evidence="11">
        <text>L-glutamine + H2O = L-glutamate + NH4(+)</text>
        <dbReference type="Rhea" id="RHEA:15889"/>
        <dbReference type="ChEBI" id="CHEBI:15377"/>
        <dbReference type="ChEBI" id="CHEBI:28938"/>
        <dbReference type="ChEBI" id="CHEBI:29985"/>
        <dbReference type="ChEBI" id="CHEBI:58359"/>
    </reaction>
</comment>
<comment type="miscellaneous">
    <text evidence="11">CTPSs have evolved a hybrid strategy for distinguishing between UTP and CTP. The overlapping regions of the product feedback inhibitory and substrate sites recognize a common feature in both compounds, the triphosphate moiety. To differentiate isosteric substrate and product pyrimidine rings, an additional pocket far from the expected kinase/ligase catalytic site, specifically recognizes the cytosine and ribose portions of the product inhibitor.</text>
</comment>
<dbReference type="Proteomes" id="UP000230052">
    <property type="component" value="Unassembled WGS sequence"/>
</dbReference>
<dbReference type="Pfam" id="PF06418">
    <property type="entry name" value="CTP_synth_N"/>
    <property type="match status" value="1"/>
</dbReference>
<evidence type="ECO:0000256" key="1">
    <source>
        <dbReference type="ARBA" id="ARBA00005171"/>
    </source>
</evidence>
<feature type="binding site" evidence="11">
    <location>
        <begin position="14"/>
        <end position="19"/>
    </location>
    <ligand>
        <name>ATP</name>
        <dbReference type="ChEBI" id="CHEBI:30616"/>
    </ligand>
</feature>
<dbReference type="Gene3D" id="3.40.50.880">
    <property type="match status" value="1"/>
</dbReference>
<name>A0A2J0KQK5_9BACT</name>
<dbReference type="CDD" id="cd03113">
    <property type="entry name" value="CTPS_N"/>
    <property type="match status" value="1"/>
</dbReference>
<dbReference type="SUPFAM" id="SSF52540">
    <property type="entry name" value="P-loop containing nucleoside triphosphate hydrolases"/>
    <property type="match status" value="1"/>
</dbReference>
<dbReference type="EMBL" id="PEWV01000075">
    <property type="protein sequence ID" value="PIU40911.1"/>
    <property type="molecule type" value="Genomic_DNA"/>
</dbReference>
<feature type="domain" description="Glutamine amidotransferase" evidence="12">
    <location>
        <begin position="303"/>
        <end position="527"/>
    </location>
</feature>
<keyword evidence="7 11" id="KW-0460">Magnesium</keyword>
<dbReference type="GO" id="GO:0042802">
    <property type="term" value="F:identical protein binding"/>
    <property type="evidence" value="ECO:0007669"/>
    <property type="project" value="TreeGrafter"/>
</dbReference>
<evidence type="ECO:0000256" key="8">
    <source>
        <dbReference type="ARBA" id="ARBA00022962"/>
    </source>
</evidence>
<feature type="binding site" evidence="11">
    <location>
        <position position="54"/>
    </location>
    <ligand>
        <name>L-glutamine</name>
        <dbReference type="ChEBI" id="CHEBI:58359"/>
    </ligand>
</feature>
<reference evidence="14 15" key="1">
    <citation type="submission" date="2017-09" db="EMBL/GenBank/DDBJ databases">
        <title>Depth-based differentiation of microbial function through sediment-hosted aquifers and enrichment of novel symbionts in the deep terrestrial subsurface.</title>
        <authorList>
            <person name="Probst A.J."/>
            <person name="Ladd B."/>
            <person name="Jarett J.K."/>
            <person name="Geller-Mcgrath D.E."/>
            <person name="Sieber C.M."/>
            <person name="Emerson J.B."/>
            <person name="Anantharaman K."/>
            <person name="Thomas B.C."/>
            <person name="Malmstrom R."/>
            <person name="Stieglmeier M."/>
            <person name="Klingl A."/>
            <person name="Woyke T."/>
            <person name="Ryan C.M."/>
            <person name="Banfield J.F."/>
        </authorList>
    </citation>
    <scope>NUCLEOTIDE SEQUENCE [LARGE SCALE GENOMIC DNA]</scope>
    <source>
        <strain evidence="14">CG07_land_8_20_14_0_80_42_15</strain>
    </source>
</reference>
<dbReference type="PROSITE" id="PS51273">
    <property type="entry name" value="GATASE_TYPE_1"/>
    <property type="match status" value="1"/>
</dbReference>
<comment type="caution">
    <text evidence="11">Lacks conserved residue(s) required for the propagation of feature annotation.</text>
</comment>
<evidence type="ECO:0000313" key="14">
    <source>
        <dbReference type="EMBL" id="PIU40911.1"/>
    </source>
</evidence>
<dbReference type="InterPro" id="IPR017456">
    <property type="entry name" value="CTP_synthase_N"/>
</dbReference>
<gene>
    <name evidence="11" type="primary">pyrG</name>
    <name evidence="14" type="ORF">COS99_08385</name>
</gene>
<feature type="region of interest" description="Amidoligase domain" evidence="11">
    <location>
        <begin position="1"/>
        <end position="267"/>
    </location>
</feature>
<evidence type="ECO:0000256" key="9">
    <source>
        <dbReference type="ARBA" id="ARBA00022975"/>
    </source>
</evidence>
<feature type="binding site" evidence="11">
    <location>
        <position position="406"/>
    </location>
    <ligand>
        <name>L-glutamine</name>
        <dbReference type="ChEBI" id="CHEBI:58359"/>
    </ligand>
</feature>
<dbReference type="SUPFAM" id="SSF52317">
    <property type="entry name" value="Class I glutamine amidotransferase-like"/>
    <property type="match status" value="1"/>
</dbReference>
<feature type="binding site" evidence="11">
    <location>
        <position position="224"/>
    </location>
    <ligand>
        <name>UTP</name>
        <dbReference type="ChEBI" id="CHEBI:46398"/>
    </ligand>
</feature>
<comment type="similarity">
    <text evidence="2 11">Belongs to the CTP synthase family.</text>
</comment>
<feature type="binding site" evidence="11">
    <location>
        <position position="13"/>
    </location>
    <ligand>
        <name>CTP</name>
        <dbReference type="ChEBI" id="CHEBI:37563"/>
        <note>allosteric inhibitor</note>
    </ligand>
</feature>
<evidence type="ECO:0000256" key="10">
    <source>
        <dbReference type="ARBA" id="ARBA00047781"/>
    </source>
</evidence>
<evidence type="ECO:0000256" key="5">
    <source>
        <dbReference type="ARBA" id="ARBA00022741"/>
    </source>
</evidence>
<sequence>MPKYIFVTGGVISSLGKGITCASIGRILESRGLKVTLMKLDPYINVDPGTMNPYQHGEVYVTGDGAETDLDLGHYERFTSAKTTKFNNVTTGQIYNAVISRERHGDYLGKTIQVIPHITDEIKQRVKKVAEISGADVIIVEIGGTVGDIEGLPFLEAARQFRLDAGHNNVLYVHVTLIPFIKVAGEIKTKPTQHSVGTLREIGIQPDVLICRTEKPLIEDVKEKISLFCNVRKEAVIEAIDADSIYQIPLVFKNQILDEIILSHFNLICKFSDLKDWGKNVVEPALKPSRKVSIAIVGKYIALQDAYKSIYEALIHAGISNDAKVEVEKIDSEDFGKKSAEKLLRNTSGILVPGGFGLRGVEGKIRAIKFARENKIPFLGLCLGMQCAVIEFARNVCALKEANSTEFRPKTSYPVISLLEEQKKIKNLGGTMRLGSYPCKIKKNTLAYRVYAKKLIGERHRHRYEFNNKYKKLFEKKGMVFSGIYQKKNLIEMVELKNHPYFIAVQFHPEFQSKPDKPHPLFREFVSAALKIKK</sequence>
<protein>
    <recommendedName>
        <fullName evidence="11">CTP synthase</fullName>
        <ecNumber evidence="11">6.3.4.2</ecNumber>
    </recommendedName>
    <alternativeName>
        <fullName evidence="11">Cytidine 5'-triphosphate synthase</fullName>
    </alternativeName>
    <alternativeName>
        <fullName evidence="11">Cytidine triphosphate synthetase</fullName>
        <shortName evidence="11">CTP synthetase</shortName>
        <shortName evidence="11">CTPS</shortName>
    </alternativeName>
    <alternativeName>
        <fullName evidence="11">UTP--ammonia ligase</fullName>
    </alternativeName>
</protein>
<evidence type="ECO:0000256" key="6">
    <source>
        <dbReference type="ARBA" id="ARBA00022840"/>
    </source>
</evidence>
<comment type="catalytic activity">
    <reaction evidence="10 11">
        <text>UTP + L-glutamine + ATP + H2O = CTP + L-glutamate + ADP + phosphate + 2 H(+)</text>
        <dbReference type="Rhea" id="RHEA:26426"/>
        <dbReference type="ChEBI" id="CHEBI:15377"/>
        <dbReference type="ChEBI" id="CHEBI:15378"/>
        <dbReference type="ChEBI" id="CHEBI:29985"/>
        <dbReference type="ChEBI" id="CHEBI:30616"/>
        <dbReference type="ChEBI" id="CHEBI:37563"/>
        <dbReference type="ChEBI" id="CHEBI:43474"/>
        <dbReference type="ChEBI" id="CHEBI:46398"/>
        <dbReference type="ChEBI" id="CHEBI:58359"/>
        <dbReference type="ChEBI" id="CHEBI:456216"/>
        <dbReference type="EC" id="6.3.4.2"/>
    </reaction>
</comment>
<comment type="function">
    <text evidence="11">Catalyzes the ATP-dependent amination of UTP to CTP with either L-glutamine or ammonia as the source of nitrogen. Regulates intracellular CTP levels through interactions with the four ribonucleotide triphosphates.</text>
</comment>
<evidence type="ECO:0000256" key="3">
    <source>
        <dbReference type="ARBA" id="ARBA00022598"/>
    </source>
</evidence>
<feature type="active site" evidence="11">
    <location>
        <position position="510"/>
    </location>
</feature>
<feature type="binding site" evidence="11">
    <location>
        <begin position="148"/>
        <end position="150"/>
    </location>
    <ligand>
        <name>CTP</name>
        <dbReference type="ChEBI" id="CHEBI:37563"/>
        <note>allosteric inhibitor</note>
    </ligand>
</feature>
<organism evidence="14 15">
    <name type="scientific">Candidatus Aquitaenariimonas noxiae</name>
    <dbReference type="NCBI Taxonomy" id="1974741"/>
    <lineage>
        <taxon>Bacteria</taxon>
        <taxon>Pseudomonadati</taxon>
        <taxon>Candidatus Omnitrophota</taxon>
        <taxon>Candidatus Aquitaenariimonas</taxon>
    </lineage>
</organism>
<keyword evidence="3 11" id="KW-0436">Ligase</keyword>
<feature type="binding site" evidence="11">
    <location>
        <position position="242"/>
    </location>
    <ligand>
        <name>ATP</name>
        <dbReference type="ChEBI" id="CHEBI:30616"/>
    </ligand>
</feature>
<dbReference type="GO" id="GO:0005524">
    <property type="term" value="F:ATP binding"/>
    <property type="evidence" value="ECO:0007669"/>
    <property type="project" value="UniProtKB-KW"/>
</dbReference>
<feature type="binding site" evidence="11">
    <location>
        <position position="13"/>
    </location>
    <ligand>
        <name>UTP</name>
        <dbReference type="ChEBI" id="CHEBI:46398"/>
    </ligand>
</feature>
<keyword evidence="9 11" id="KW-0665">Pyrimidine biosynthesis</keyword>
<feature type="binding site" evidence="11">
    <location>
        <position position="355"/>
    </location>
    <ligand>
        <name>L-glutamine</name>
        <dbReference type="ChEBI" id="CHEBI:58359"/>
    </ligand>
</feature>
<feature type="binding site" evidence="11">
    <location>
        <begin position="188"/>
        <end position="193"/>
    </location>
    <ligand>
        <name>CTP</name>
        <dbReference type="ChEBI" id="CHEBI:37563"/>
        <note>allosteric inhibitor</note>
    </ligand>
</feature>
<dbReference type="EC" id="6.3.4.2" evidence="11"/>
<dbReference type="GO" id="GO:0004359">
    <property type="term" value="F:glutaminase activity"/>
    <property type="evidence" value="ECO:0007669"/>
    <property type="project" value="RHEA"/>
</dbReference>
<feature type="binding site" evidence="11">
    <location>
        <position position="71"/>
    </location>
    <ligand>
        <name>ATP</name>
        <dbReference type="ChEBI" id="CHEBI:30616"/>
    </ligand>
</feature>
<dbReference type="CDD" id="cd01746">
    <property type="entry name" value="GATase1_CTP_Synthase"/>
    <property type="match status" value="1"/>
</dbReference>
<evidence type="ECO:0000256" key="11">
    <source>
        <dbReference type="HAMAP-Rule" id="MF_01227"/>
    </source>
</evidence>
<comment type="activity regulation">
    <text evidence="11">Allosterically activated by GTP, when glutamine is the substrate; GTP has no effect on the reaction when ammonia is the substrate. The allosteric effector GTP functions by stabilizing the protein conformation that binds the tetrahedral intermediate(s) formed during glutamine hydrolysis. Inhibited by the product CTP, via allosteric rather than competitive inhibition.</text>
</comment>
<keyword evidence="4 11" id="KW-0479">Metal-binding</keyword>
<dbReference type="InterPro" id="IPR004468">
    <property type="entry name" value="CTP_synthase"/>
</dbReference>
<dbReference type="Pfam" id="PF00117">
    <property type="entry name" value="GATase"/>
    <property type="match status" value="1"/>
</dbReference>
<dbReference type="GO" id="GO:0097268">
    <property type="term" value="C:cytoophidium"/>
    <property type="evidence" value="ECO:0007669"/>
    <property type="project" value="UniProtKB-ARBA"/>
</dbReference>
<dbReference type="FunFam" id="3.40.50.300:FF:000009">
    <property type="entry name" value="CTP synthase"/>
    <property type="match status" value="1"/>
</dbReference>
<evidence type="ECO:0000313" key="15">
    <source>
        <dbReference type="Proteomes" id="UP000230052"/>
    </source>
</evidence>
<feature type="binding site" evidence="11">
    <location>
        <position position="224"/>
    </location>
    <ligand>
        <name>CTP</name>
        <dbReference type="ChEBI" id="CHEBI:37563"/>
        <note>allosteric inhibitor</note>
    </ligand>
</feature>
<feature type="binding site" evidence="11">
    <location>
        <position position="463"/>
    </location>
    <ligand>
        <name>L-glutamine</name>
        <dbReference type="ChEBI" id="CHEBI:58359"/>
    </ligand>
</feature>
<dbReference type="GO" id="GO:0005829">
    <property type="term" value="C:cytosol"/>
    <property type="evidence" value="ECO:0007669"/>
    <property type="project" value="TreeGrafter"/>
</dbReference>
<dbReference type="InterPro" id="IPR027417">
    <property type="entry name" value="P-loop_NTPase"/>
</dbReference>
<dbReference type="PANTHER" id="PTHR11550">
    <property type="entry name" value="CTP SYNTHASE"/>
    <property type="match status" value="1"/>
</dbReference>
<dbReference type="NCBIfam" id="NF003792">
    <property type="entry name" value="PRK05380.1"/>
    <property type="match status" value="1"/>
</dbReference>
<feature type="binding site" evidence="11">
    <location>
        <begin position="188"/>
        <end position="193"/>
    </location>
    <ligand>
        <name>UTP</name>
        <dbReference type="ChEBI" id="CHEBI:46398"/>
    </ligand>
</feature>
<evidence type="ECO:0000259" key="12">
    <source>
        <dbReference type="Pfam" id="PF00117"/>
    </source>
</evidence>
<evidence type="ECO:0000256" key="7">
    <source>
        <dbReference type="ARBA" id="ARBA00022842"/>
    </source>
</evidence>
<accession>A0A2J0KQK5</accession>
<dbReference type="InterPro" id="IPR029062">
    <property type="entry name" value="Class_I_gatase-like"/>
</dbReference>
<keyword evidence="8 11" id="KW-0315">Glutamine amidotransferase</keyword>
<feature type="binding site" evidence="11">
    <location>
        <position position="71"/>
    </location>
    <ligand>
        <name>Mg(2+)</name>
        <dbReference type="ChEBI" id="CHEBI:18420"/>
    </ligand>
</feature>
<proteinExistence type="inferred from homology"/>
<keyword evidence="6 11" id="KW-0067">ATP-binding</keyword>
<dbReference type="FunFam" id="3.40.50.880:FF:000002">
    <property type="entry name" value="CTP synthase"/>
    <property type="match status" value="1"/>
</dbReference>
<dbReference type="GO" id="GO:0019856">
    <property type="term" value="P:pyrimidine nucleobase biosynthetic process"/>
    <property type="evidence" value="ECO:0007669"/>
    <property type="project" value="TreeGrafter"/>
</dbReference>
<evidence type="ECO:0000256" key="4">
    <source>
        <dbReference type="ARBA" id="ARBA00022723"/>
    </source>
</evidence>
<evidence type="ECO:0000256" key="2">
    <source>
        <dbReference type="ARBA" id="ARBA00007533"/>
    </source>
</evidence>
<feature type="active site" description="Nucleophile; for glutamine hydrolysis" evidence="11">
    <location>
        <position position="382"/>
    </location>
</feature>
<feature type="binding site" evidence="11">
    <location>
        <begin position="383"/>
        <end position="386"/>
    </location>
    <ligand>
        <name>L-glutamine</name>
        <dbReference type="ChEBI" id="CHEBI:58359"/>
    </ligand>
</feature>
<dbReference type="HAMAP" id="MF_01227">
    <property type="entry name" value="PyrG"/>
    <property type="match status" value="1"/>
</dbReference>
<dbReference type="GO" id="GO:0044210">
    <property type="term" value="P:'de novo' CTP biosynthetic process"/>
    <property type="evidence" value="ECO:0007669"/>
    <property type="project" value="UniProtKB-UniRule"/>
</dbReference>
<comment type="subunit">
    <text evidence="11">Homotetramer.</text>
</comment>
<dbReference type="AlphaFoldDB" id="A0A2J0KQK5"/>
<feature type="binding site" evidence="11">
    <location>
        <position position="141"/>
    </location>
    <ligand>
        <name>Mg(2+)</name>
        <dbReference type="ChEBI" id="CHEBI:18420"/>
    </ligand>
</feature>
<dbReference type="Gene3D" id="3.40.50.300">
    <property type="entry name" value="P-loop containing nucleotide triphosphate hydrolases"/>
    <property type="match status" value="1"/>
</dbReference>